<evidence type="ECO:0000313" key="5">
    <source>
        <dbReference type="Proteomes" id="UP001498398"/>
    </source>
</evidence>
<keyword evidence="5" id="KW-1185">Reference proteome</keyword>
<dbReference type="EMBL" id="JBANRG010000010">
    <property type="protein sequence ID" value="KAK7462722.1"/>
    <property type="molecule type" value="Genomic_DNA"/>
</dbReference>
<sequence>MPSGQTGDLEKNARGVSNNGHGRFKPTLDDDACFKLWNMYISQAQDYDKALLEGWKSDMDGMMIFSALYSASLTAFIIESYQNLQDDPAEVTTTVLIQISQQLASLSNGTAVTFQAPPTFELTTTALVCNALWFLSLALALACSLLATFVQQWTRDFIHKTTMRPSPVVQARVLAFSYLGLRRLPSDLTLTEAMLEKSLQSSSDRNRQCMIYTMKSLNHDTELLPMLEAIPQAVLGPQGTVRLENYAIVAPLYQSSNPEENVISRITSFLSVSGRSANPTRQEKDVQTSLMALSSLACLAIEHTIRNPRSDHDPPVFWFDHKLLNIFKSSTVTKNHDHVSALALMRTSRLQSIKHCIDVVASQLTSVGTPARERLRMAKDTFGAVTLQDIHWKSEVFRQRFRELDSVLQDGCAPDVSESRAEDLVDNAKRLVSELRSNSRWKAALISVLGRFIGGVMKAKTIPVDTELTYRLICSIMPHVALFDQSLEVERDEGQESYAYDLFVPNPEVIPPEFFVMVMRLFAATKYPLSLPRWRENLESYFRRTTINQSTYILDQDVGSIYEDCILQDLRDNNATDPYACVLLIRGIYLGLRLHAWDHVAPRLRIFAKQVFELIPALSENFTREQLWPSRNAYTEWVLCKCVLNRLSDFTSHHLYLLYDGGPPPKSEILDDIRSLGQRLFPNFSLPDRPSPCTADQHEEWAGKLETLVMSMNLSIAAKFIALSAEDYGNSFAFGDWRGMGLHLPFYSGRVFEGAQLQFAEGVRTLFSIAPWNQPEDSGPSYVFRTRVFYYSKDWSWLTDLKSARILSKAIKQHKEDGKFKGMVGYEQQLFDRCKEIIPRKAKQTPKPEPPDQVNDESGVGQSSTNVTLGETVQSSV</sequence>
<feature type="region of interest" description="Disordered" evidence="1">
    <location>
        <begin position="1"/>
        <end position="22"/>
    </location>
</feature>
<organism evidence="4 5">
    <name type="scientific">Marasmiellus scandens</name>
    <dbReference type="NCBI Taxonomy" id="2682957"/>
    <lineage>
        <taxon>Eukaryota</taxon>
        <taxon>Fungi</taxon>
        <taxon>Dikarya</taxon>
        <taxon>Basidiomycota</taxon>
        <taxon>Agaricomycotina</taxon>
        <taxon>Agaricomycetes</taxon>
        <taxon>Agaricomycetidae</taxon>
        <taxon>Agaricales</taxon>
        <taxon>Marasmiineae</taxon>
        <taxon>Omphalotaceae</taxon>
        <taxon>Marasmiellus</taxon>
    </lineage>
</organism>
<evidence type="ECO:0000256" key="1">
    <source>
        <dbReference type="SAM" id="MobiDB-lite"/>
    </source>
</evidence>
<accession>A0ABR1JMR5</accession>
<keyword evidence="2" id="KW-1133">Transmembrane helix</keyword>
<name>A0ABR1JMR5_9AGAR</name>
<gene>
    <name evidence="4" type="ORF">VKT23_007310</name>
</gene>
<evidence type="ECO:0000256" key="2">
    <source>
        <dbReference type="SAM" id="Phobius"/>
    </source>
</evidence>
<evidence type="ECO:0000259" key="3">
    <source>
        <dbReference type="Pfam" id="PF20153"/>
    </source>
</evidence>
<feature type="compositionally biased region" description="Polar residues" evidence="1">
    <location>
        <begin position="860"/>
        <end position="877"/>
    </location>
</feature>
<proteinExistence type="predicted"/>
<evidence type="ECO:0000313" key="4">
    <source>
        <dbReference type="EMBL" id="KAK7462722.1"/>
    </source>
</evidence>
<protein>
    <recommendedName>
        <fullName evidence="3">DUF6535 domain-containing protein</fullName>
    </recommendedName>
</protein>
<feature type="transmembrane region" description="Helical" evidence="2">
    <location>
        <begin position="131"/>
        <end position="150"/>
    </location>
</feature>
<keyword evidence="2" id="KW-0472">Membrane</keyword>
<feature type="domain" description="DUF6535" evidence="3">
    <location>
        <begin position="37"/>
        <end position="186"/>
    </location>
</feature>
<dbReference type="Proteomes" id="UP001498398">
    <property type="component" value="Unassembled WGS sequence"/>
</dbReference>
<comment type="caution">
    <text evidence="4">The sequence shown here is derived from an EMBL/GenBank/DDBJ whole genome shotgun (WGS) entry which is preliminary data.</text>
</comment>
<dbReference type="Pfam" id="PF20153">
    <property type="entry name" value="DUF6535"/>
    <property type="match status" value="1"/>
</dbReference>
<keyword evidence="2" id="KW-0812">Transmembrane</keyword>
<feature type="region of interest" description="Disordered" evidence="1">
    <location>
        <begin position="839"/>
        <end position="877"/>
    </location>
</feature>
<feature type="transmembrane region" description="Helical" evidence="2">
    <location>
        <begin position="61"/>
        <end position="78"/>
    </location>
</feature>
<dbReference type="InterPro" id="IPR045338">
    <property type="entry name" value="DUF6535"/>
</dbReference>
<reference evidence="4 5" key="1">
    <citation type="submission" date="2024-01" db="EMBL/GenBank/DDBJ databases">
        <title>A draft genome for the cacao thread blight pathogen Marasmiellus scandens.</title>
        <authorList>
            <person name="Baruah I.K."/>
            <person name="Leung J."/>
            <person name="Bukari Y."/>
            <person name="Amoako-Attah I."/>
            <person name="Meinhardt L.W."/>
            <person name="Bailey B.A."/>
            <person name="Cohen S.P."/>
        </authorList>
    </citation>
    <scope>NUCLEOTIDE SEQUENCE [LARGE SCALE GENOMIC DNA]</scope>
    <source>
        <strain evidence="4 5">GH-19</strain>
    </source>
</reference>